<organism evidence="2 3">
    <name type="scientific">Aquamicrobium segne</name>
    <dbReference type="NCBI Taxonomy" id="469547"/>
    <lineage>
        <taxon>Bacteria</taxon>
        <taxon>Pseudomonadati</taxon>
        <taxon>Pseudomonadota</taxon>
        <taxon>Alphaproteobacteria</taxon>
        <taxon>Hyphomicrobiales</taxon>
        <taxon>Phyllobacteriaceae</taxon>
        <taxon>Aquamicrobium</taxon>
    </lineage>
</organism>
<keyword evidence="1" id="KW-0175">Coiled coil</keyword>
<feature type="coiled-coil region" evidence="1">
    <location>
        <begin position="83"/>
        <end position="110"/>
    </location>
</feature>
<proteinExistence type="predicted"/>
<dbReference type="Proteomes" id="UP001596016">
    <property type="component" value="Unassembled WGS sequence"/>
</dbReference>
<name>A0ABW0GXK2_9HYPH</name>
<comment type="caution">
    <text evidence="2">The sequence shown here is derived from an EMBL/GenBank/DDBJ whole genome shotgun (WGS) entry which is preliminary data.</text>
</comment>
<reference evidence="3" key="1">
    <citation type="journal article" date="2019" name="Int. J. Syst. Evol. Microbiol.">
        <title>The Global Catalogue of Microorganisms (GCM) 10K type strain sequencing project: providing services to taxonomists for standard genome sequencing and annotation.</title>
        <authorList>
            <consortium name="The Broad Institute Genomics Platform"/>
            <consortium name="The Broad Institute Genome Sequencing Center for Infectious Disease"/>
            <person name="Wu L."/>
            <person name="Ma J."/>
        </authorList>
    </citation>
    <scope>NUCLEOTIDE SEQUENCE [LARGE SCALE GENOMIC DNA]</scope>
    <source>
        <strain evidence="3">CGMCC 4.1415</strain>
    </source>
</reference>
<evidence type="ECO:0000256" key="1">
    <source>
        <dbReference type="SAM" id="Coils"/>
    </source>
</evidence>
<accession>A0ABW0GXK2</accession>
<keyword evidence="3" id="KW-1185">Reference proteome</keyword>
<evidence type="ECO:0000313" key="2">
    <source>
        <dbReference type="EMBL" id="MFC5385213.1"/>
    </source>
</evidence>
<sequence length="149" mass="16581">MQYFLIKDGVGDKRDFGNPATAASYARRVIRARKDQIVVARNVNNIADCYWMNINDEEYFREILGAEGVILGKTVSAATISDYKKDQKSARQAENNARALKNAGENARRVSHPKFGEGTVLKEGDRALTVLFDKMKKPVNILATAVETT</sequence>
<gene>
    <name evidence="2" type="ORF">ACFPLB_04435</name>
</gene>
<evidence type="ECO:0000313" key="3">
    <source>
        <dbReference type="Proteomes" id="UP001596016"/>
    </source>
</evidence>
<dbReference type="RefSeq" id="WP_378228109.1">
    <property type="nucleotide sequence ID" value="NZ_JBHSLL010000012.1"/>
</dbReference>
<dbReference type="EMBL" id="JBHSLL010000012">
    <property type="protein sequence ID" value="MFC5385213.1"/>
    <property type="molecule type" value="Genomic_DNA"/>
</dbReference>
<protein>
    <submittedName>
        <fullName evidence="2">Uncharacterized protein</fullName>
    </submittedName>
</protein>